<organism evidence="1 2">
    <name type="scientific">Batillaria attramentaria</name>
    <dbReference type="NCBI Taxonomy" id="370345"/>
    <lineage>
        <taxon>Eukaryota</taxon>
        <taxon>Metazoa</taxon>
        <taxon>Spiralia</taxon>
        <taxon>Lophotrochozoa</taxon>
        <taxon>Mollusca</taxon>
        <taxon>Gastropoda</taxon>
        <taxon>Caenogastropoda</taxon>
        <taxon>Sorbeoconcha</taxon>
        <taxon>Cerithioidea</taxon>
        <taxon>Batillariidae</taxon>
        <taxon>Batillaria</taxon>
    </lineage>
</organism>
<feature type="non-terminal residue" evidence="1">
    <location>
        <position position="81"/>
    </location>
</feature>
<protein>
    <submittedName>
        <fullName evidence="1">Uncharacterized protein</fullName>
    </submittedName>
</protein>
<gene>
    <name evidence="1" type="ORF">BaRGS_00007220</name>
</gene>
<sequence length="81" mass="8917">IFSGFPALHKHKRNLQVRELLLSNGDTEVCQSVSFTGLLLPHTVMFMLADRGLQATSSLAMPTVSRPVSGSMTFFTFCQDV</sequence>
<evidence type="ECO:0000313" key="2">
    <source>
        <dbReference type="Proteomes" id="UP001519460"/>
    </source>
</evidence>
<evidence type="ECO:0000313" key="1">
    <source>
        <dbReference type="EMBL" id="KAK7501416.1"/>
    </source>
</evidence>
<comment type="caution">
    <text evidence="1">The sequence shown here is derived from an EMBL/GenBank/DDBJ whole genome shotgun (WGS) entry which is preliminary data.</text>
</comment>
<feature type="non-terminal residue" evidence="1">
    <location>
        <position position="1"/>
    </location>
</feature>
<dbReference type="EMBL" id="JACVVK020000031">
    <property type="protein sequence ID" value="KAK7501416.1"/>
    <property type="molecule type" value="Genomic_DNA"/>
</dbReference>
<dbReference type="Proteomes" id="UP001519460">
    <property type="component" value="Unassembled WGS sequence"/>
</dbReference>
<name>A0ABD0LPK6_9CAEN</name>
<reference evidence="1 2" key="1">
    <citation type="journal article" date="2023" name="Sci. Data">
        <title>Genome assembly of the Korean intertidal mud-creeper Batillaria attramentaria.</title>
        <authorList>
            <person name="Patra A.K."/>
            <person name="Ho P.T."/>
            <person name="Jun S."/>
            <person name="Lee S.J."/>
            <person name="Kim Y."/>
            <person name="Won Y.J."/>
        </authorList>
    </citation>
    <scope>NUCLEOTIDE SEQUENCE [LARGE SCALE GENOMIC DNA]</scope>
    <source>
        <strain evidence="1">Wonlab-2016</strain>
    </source>
</reference>
<keyword evidence="2" id="KW-1185">Reference proteome</keyword>
<dbReference type="AlphaFoldDB" id="A0ABD0LPK6"/>
<accession>A0ABD0LPK6</accession>
<proteinExistence type="predicted"/>